<dbReference type="InterPro" id="IPR036388">
    <property type="entry name" value="WH-like_DNA-bd_sf"/>
</dbReference>
<dbReference type="STRING" id="479434.Sthe_0716"/>
<evidence type="ECO:0000256" key="4">
    <source>
        <dbReference type="ARBA" id="ARBA00023163"/>
    </source>
</evidence>
<keyword evidence="2 5" id="KW-0805">Transcription regulation</keyword>
<dbReference type="InParanoid" id="D1C1N6"/>
<dbReference type="HOGENOM" id="CLU_050019_1_0_0"/>
<proteinExistence type="inferred from homology"/>
<dbReference type="GO" id="GO:0045892">
    <property type="term" value="P:negative regulation of DNA-templated transcription"/>
    <property type="evidence" value="ECO:0007669"/>
    <property type="project" value="UniProtKB-UniRule"/>
</dbReference>
<dbReference type="HAMAP" id="MF_00081">
    <property type="entry name" value="HrcA"/>
    <property type="match status" value="1"/>
</dbReference>
<dbReference type="InterPro" id="IPR002571">
    <property type="entry name" value="HrcA"/>
</dbReference>
<evidence type="ECO:0000256" key="3">
    <source>
        <dbReference type="ARBA" id="ARBA00023016"/>
    </source>
</evidence>
<feature type="domain" description="Heat-inducible transcription repressor HrcA C-terminal" evidence="6">
    <location>
        <begin position="111"/>
        <end position="322"/>
    </location>
</feature>
<evidence type="ECO:0000259" key="6">
    <source>
        <dbReference type="Pfam" id="PF01628"/>
    </source>
</evidence>
<dbReference type="Pfam" id="PF01628">
    <property type="entry name" value="HrcA"/>
    <property type="match status" value="1"/>
</dbReference>
<evidence type="ECO:0000256" key="1">
    <source>
        <dbReference type="ARBA" id="ARBA00022491"/>
    </source>
</evidence>
<organism evidence="7 8">
    <name type="scientific">Sphaerobacter thermophilus (strain ATCC 49802 / DSM 20745 / KCCM 41009 / NCIMB 13125 / S 6022)</name>
    <dbReference type="NCBI Taxonomy" id="479434"/>
    <lineage>
        <taxon>Bacteria</taxon>
        <taxon>Pseudomonadati</taxon>
        <taxon>Thermomicrobiota</taxon>
        <taxon>Thermomicrobia</taxon>
        <taxon>Sphaerobacterales</taxon>
        <taxon>Sphaerobacterineae</taxon>
        <taxon>Sphaerobacteraceae</taxon>
        <taxon>Sphaerobacter</taxon>
    </lineage>
</organism>
<dbReference type="Gene3D" id="1.10.10.10">
    <property type="entry name" value="Winged helix-like DNA-binding domain superfamily/Winged helix DNA-binding domain"/>
    <property type="match status" value="1"/>
</dbReference>
<dbReference type="InterPro" id="IPR021153">
    <property type="entry name" value="HrcA_C"/>
</dbReference>
<dbReference type="SUPFAM" id="SSF46785">
    <property type="entry name" value="Winged helix' DNA-binding domain"/>
    <property type="match status" value="1"/>
</dbReference>
<dbReference type="FunCoup" id="D1C1N6">
    <property type="interactions" value="198"/>
</dbReference>
<dbReference type="PIRSF" id="PIRSF005485">
    <property type="entry name" value="HrcA"/>
    <property type="match status" value="1"/>
</dbReference>
<dbReference type="Gene3D" id="3.30.390.60">
    <property type="entry name" value="Heat-inducible transcription repressor hrca homolog, domain 3"/>
    <property type="match status" value="1"/>
</dbReference>
<accession>D1C1N6</accession>
<comment type="function">
    <text evidence="5">Negative regulator of class I heat shock genes (grpE-dnaK-dnaJ and groELS operons). Prevents heat-shock induction of these operons.</text>
</comment>
<sequence>MQPELSQRQQTILKLIVQEYIRTGRAVGSKSLIERYDLGISPATVRSEMGELEEHEYLAHPHTSAGRVPTDRGYRYYVEYLLDEARLPIPEQITISHQFRQVEAQIESWAKLAAVVLADMSGNLSLVTPPRSSVERMRHFELINLRGRVVLLVAVTQTGTVREVVLQLQDEVSQEELSALSQRLNPEIRDLTHEQIRQLAPGAGGLASFILEQLADLLRLTEQESQTEFFAEGLDYVLQQPEIEGGPIAQRLLELLRGGAILSLLLPQLQPGDDVQVIIGKEHRAADLHPFAVVAASYGARNQVAGLLGVVGPTRMPYGRSISTVRYIAQVMTNLLRDIYDAEEDED</sequence>
<protein>
    <recommendedName>
        <fullName evidence="5">Heat-inducible transcription repressor HrcA</fullName>
    </recommendedName>
</protein>
<dbReference type="AlphaFoldDB" id="D1C1N6"/>
<dbReference type="eggNOG" id="COG1420">
    <property type="taxonomic scope" value="Bacteria"/>
</dbReference>
<evidence type="ECO:0000256" key="2">
    <source>
        <dbReference type="ARBA" id="ARBA00023015"/>
    </source>
</evidence>
<dbReference type="RefSeq" id="WP_012871200.1">
    <property type="nucleotide sequence ID" value="NC_013523.1"/>
</dbReference>
<evidence type="ECO:0000313" key="8">
    <source>
        <dbReference type="Proteomes" id="UP000002027"/>
    </source>
</evidence>
<dbReference type="KEGG" id="sti:Sthe_0716"/>
<dbReference type="InterPro" id="IPR029016">
    <property type="entry name" value="GAF-like_dom_sf"/>
</dbReference>
<keyword evidence="3 5" id="KW-0346">Stress response</keyword>
<name>D1C1N6_SPHTD</name>
<evidence type="ECO:0000313" key="7">
    <source>
        <dbReference type="EMBL" id="ACZ38153.1"/>
    </source>
</evidence>
<reference evidence="7 8" key="2">
    <citation type="journal article" date="2010" name="Stand. Genomic Sci.">
        <title>Complete genome sequence of Desulfohalobium retbaense type strain (HR(100)).</title>
        <authorList>
            <person name="Spring S."/>
            <person name="Nolan M."/>
            <person name="Lapidus A."/>
            <person name="Glavina Del Rio T."/>
            <person name="Copeland A."/>
            <person name="Tice H."/>
            <person name="Cheng J.F."/>
            <person name="Lucas S."/>
            <person name="Land M."/>
            <person name="Chen F."/>
            <person name="Bruce D."/>
            <person name="Goodwin L."/>
            <person name="Pitluck S."/>
            <person name="Ivanova N."/>
            <person name="Mavromatis K."/>
            <person name="Mikhailova N."/>
            <person name="Pati A."/>
            <person name="Chen A."/>
            <person name="Palaniappan K."/>
            <person name="Hauser L."/>
            <person name="Chang Y.J."/>
            <person name="Jeffries C.D."/>
            <person name="Munk C."/>
            <person name="Kiss H."/>
            <person name="Chain P."/>
            <person name="Han C."/>
            <person name="Brettin T."/>
            <person name="Detter J.C."/>
            <person name="Schuler E."/>
            <person name="Goker M."/>
            <person name="Rohde M."/>
            <person name="Bristow J."/>
            <person name="Eisen J.A."/>
            <person name="Markowitz V."/>
            <person name="Hugenholtz P."/>
            <person name="Kyrpides N.C."/>
            <person name="Klenk H.P."/>
        </authorList>
    </citation>
    <scope>NUCLEOTIDE SEQUENCE [LARGE SCALE GENOMIC DNA]</scope>
    <source>
        <strain evidence="8">ATCC 49802 / DSM 20745 / S 6022</strain>
    </source>
</reference>
<keyword evidence="4 5" id="KW-0804">Transcription</keyword>
<dbReference type="Proteomes" id="UP000002027">
    <property type="component" value="Chromosome 1"/>
</dbReference>
<evidence type="ECO:0000256" key="5">
    <source>
        <dbReference type="HAMAP-Rule" id="MF_00081"/>
    </source>
</evidence>
<dbReference type="GO" id="GO:0003677">
    <property type="term" value="F:DNA binding"/>
    <property type="evidence" value="ECO:0007669"/>
    <property type="project" value="InterPro"/>
</dbReference>
<dbReference type="InterPro" id="IPR023120">
    <property type="entry name" value="WHTH_transcript_rep_HrcA_IDD"/>
</dbReference>
<dbReference type="EMBL" id="CP001823">
    <property type="protein sequence ID" value="ACZ38153.1"/>
    <property type="molecule type" value="Genomic_DNA"/>
</dbReference>
<dbReference type="InterPro" id="IPR036390">
    <property type="entry name" value="WH_DNA-bd_sf"/>
</dbReference>
<dbReference type="Gene3D" id="3.30.450.40">
    <property type="match status" value="1"/>
</dbReference>
<dbReference type="PANTHER" id="PTHR34824:SF1">
    <property type="entry name" value="HEAT-INDUCIBLE TRANSCRIPTION REPRESSOR HRCA"/>
    <property type="match status" value="1"/>
</dbReference>
<keyword evidence="1 5" id="KW-0678">Repressor</keyword>
<dbReference type="OrthoDB" id="9783139at2"/>
<reference evidence="8" key="1">
    <citation type="submission" date="2009-11" db="EMBL/GenBank/DDBJ databases">
        <title>The complete chromosome 1 of Sphaerobacter thermophilus DSM 20745.</title>
        <authorList>
            <person name="Lucas S."/>
            <person name="Copeland A."/>
            <person name="Lapidus A."/>
            <person name="Glavina del Rio T."/>
            <person name="Dalin E."/>
            <person name="Tice H."/>
            <person name="Bruce D."/>
            <person name="Goodwin L."/>
            <person name="Pitluck S."/>
            <person name="Kyrpides N."/>
            <person name="Mavromatis K."/>
            <person name="Ivanova N."/>
            <person name="Mikhailova N."/>
            <person name="LaButti K.M."/>
            <person name="Clum A."/>
            <person name="Sun H.I."/>
            <person name="Brettin T."/>
            <person name="Detter J.C."/>
            <person name="Han C."/>
            <person name="Larimer F."/>
            <person name="Land M."/>
            <person name="Hauser L."/>
            <person name="Markowitz V."/>
            <person name="Cheng J.F."/>
            <person name="Hugenholtz P."/>
            <person name="Woyke T."/>
            <person name="Wu D."/>
            <person name="Steenblock K."/>
            <person name="Schneider S."/>
            <person name="Pukall R."/>
            <person name="Goeker M."/>
            <person name="Klenk H.P."/>
            <person name="Eisen J.A."/>
        </authorList>
    </citation>
    <scope>NUCLEOTIDE SEQUENCE [LARGE SCALE GENOMIC DNA]</scope>
    <source>
        <strain evidence="8">ATCC 49802 / DSM 20745 / S 6022</strain>
    </source>
</reference>
<comment type="similarity">
    <text evidence="5">Belongs to the HrcA family.</text>
</comment>
<gene>
    <name evidence="5" type="primary">hrcA</name>
    <name evidence="7" type="ordered locus">Sthe_0716</name>
</gene>
<dbReference type="NCBIfam" id="TIGR00331">
    <property type="entry name" value="hrcA"/>
    <property type="match status" value="1"/>
</dbReference>
<dbReference type="PANTHER" id="PTHR34824">
    <property type="entry name" value="HEAT-INDUCIBLE TRANSCRIPTION REPRESSOR HRCA"/>
    <property type="match status" value="1"/>
</dbReference>
<keyword evidence="8" id="KW-1185">Reference proteome</keyword>
<dbReference type="SUPFAM" id="SSF55781">
    <property type="entry name" value="GAF domain-like"/>
    <property type="match status" value="1"/>
</dbReference>